<dbReference type="InterPro" id="IPR004265">
    <property type="entry name" value="Dirigent"/>
</dbReference>
<dbReference type="InterPro" id="IPR044859">
    <property type="entry name" value="Allene_oxi_cyc_Dirigent"/>
</dbReference>
<evidence type="ECO:0000313" key="5">
    <source>
        <dbReference type="EMBL" id="KAE8684945.1"/>
    </source>
</evidence>
<organism evidence="5 6">
    <name type="scientific">Hibiscus syriacus</name>
    <name type="common">Rose of Sharon</name>
    <dbReference type="NCBI Taxonomy" id="106335"/>
    <lineage>
        <taxon>Eukaryota</taxon>
        <taxon>Viridiplantae</taxon>
        <taxon>Streptophyta</taxon>
        <taxon>Embryophyta</taxon>
        <taxon>Tracheophyta</taxon>
        <taxon>Spermatophyta</taxon>
        <taxon>Magnoliopsida</taxon>
        <taxon>eudicotyledons</taxon>
        <taxon>Gunneridae</taxon>
        <taxon>Pentapetalae</taxon>
        <taxon>rosids</taxon>
        <taxon>malvids</taxon>
        <taxon>Malvales</taxon>
        <taxon>Malvaceae</taxon>
        <taxon>Malvoideae</taxon>
        <taxon>Hibiscus</taxon>
    </lineage>
</organism>
<accession>A0A6A2Z1F6</accession>
<keyword evidence="6" id="KW-1185">Reference proteome</keyword>
<protein>
    <recommendedName>
        <fullName evidence="4">Dirigent protein</fullName>
    </recommendedName>
</protein>
<evidence type="ECO:0000256" key="4">
    <source>
        <dbReference type="RuleBase" id="RU363099"/>
    </source>
</evidence>
<name>A0A6A2Z1F6_HIBSY</name>
<reference evidence="5" key="1">
    <citation type="submission" date="2019-09" db="EMBL/GenBank/DDBJ databases">
        <title>Draft genome information of white flower Hibiscus syriacus.</title>
        <authorList>
            <person name="Kim Y.-M."/>
        </authorList>
    </citation>
    <scope>NUCLEOTIDE SEQUENCE [LARGE SCALE GENOMIC DNA]</scope>
    <source>
        <strain evidence="5">YM2019G1</strain>
    </source>
</reference>
<gene>
    <name evidence="5" type="ORF">F3Y22_tig00111105pilonHSYRG00782</name>
</gene>
<dbReference type="GO" id="GO:0048046">
    <property type="term" value="C:apoplast"/>
    <property type="evidence" value="ECO:0007669"/>
    <property type="project" value="UniProtKB-SubCell"/>
</dbReference>
<feature type="chain" id="PRO_5025710457" description="Dirigent protein" evidence="4">
    <location>
        <begin position="24"/>
        <end position="130"/>
    </location>
</feature>
<proteinExistence type="inferred from homology"/>
<comment type="similarity">
    <text evidence="1 4">Belongs to the plant dirigent protein family.</text>
</comment>
<dbReference type="Proteomes" id="UP000436088">
    <property type="component" value="Unassembled WGS sequence"/>
</dbReference>
<feature type="signal peptide" evidence="4">
    <location>
        <begin position="1"/>
        <end position="23"/>
    </location>
</feature>
<keyword evidence="4" id="KW-0052">Apoplast</keyword>
<dbReference type="PANTHER" id="PTHR21495">
    <property type="entry name" value="NUCLEOPORIN-RELATED"/>
    <property type="match status" value="1"/>
</dbReference>
<keyword evidence="4" id="KW-0732">Signal</keyword>
<dbReference type="GO" id="GO:0009699">
    <property type="term" value="P:phenylpropanoid biosynthetic process"/>
    <property type="evidence" value="ECO:0007669"/>
    <property type="project" value="UniProtKB-ARBA"/>
</dbReference>
<dbReference type="EMBL" id="VEPZ02001236">
    <property type="protein sequence ID" value="KAE8684945.1"/>
    <property type="molecule type" value="Genomic_DNA"/>
</dbReference>
<evidence type="ECO:0000256" key="2">
    <source>
        <dbReference type="ARBA" id="ARBA00011738"/>
    </source>
</evidence>
<dbReference type="Pfam" id="PF03018">
    <property type="entry name" value="Dirigent"/>
    <property type="match status" value="1"/>
</dbReference>
<comment type="subunit">
    <text evidence="2 4">Homodimer.</text>
</comment>
<dbReference type="Gene3D" id="2.40.480.10">
    <property type="entry name" value="Allene oxide cyclase-like"/>
    <property type="match status" value="1"/>
</dbReference>
<evidence type="ECO:0000256" key="1">
    <source>
        <dbReference type="ARBA" id="ARBA00010746"/>
    </source>
</evidence>
<comment type="function">
    <text evidence="4">Dirigent proteins impart stereoselectivity on the phenoxy radical-coupling reaction, yielding optically active lignans from two molecules of coniferyl alcohol in the biosynthesis of lignans, flavonolignans, and alkaloids and thus plays a central role in plant secondary metabolism.</text>
</comment>
<comment type="subcellular location">
    <subcellularLocation>
        <location evidence="4">Secreted</location>
        <location evidence="4">Extracellular space</location>
        <location evidence="4">Apoplast</location>
    </subcellularLocation>
</comment>
<keyword evidence="3 4" id="KW-0964">Secreted</keyword>
<evidence type="ECO:0000256" key="3">
    <source>
        <dbReference type="ARBA" id="ARBA00022525"/>
    </source>
</evidence>
<comment type="caution">
    <text evidence="5">The sequence shown here is derived from an EMBL/GenBank/DDBJ whole genome shotgun (WGS) entry which is preliminary data.</text>
</comment>
<evidence type="ECO:0000313" key="6">
    <source>
        <dbReference type="Proteomes" id="UP000436088"/>
    </source>
</evidence>
<sequence length="130" mass="14603">MASFASQPLFIFFFSVLFITIEAEFSCESVTTSTKRMEKTTRLHFYFHDIVSGKNPTVVNIIRPHKKSAGSFGSTNMVDDPLTQKPKLSSELVGRAQGIYASASQHDVGLLMVMNFAFSEGTYNIQWEYT</sequence>
<dbReference type="AlphaFoldDB" id="A0A6A2Z1F6"/>